<keyword evidence="2" id="KW-1185">Reference proteome</keyword>
<protein>
    <submittedName>
        <fullName evidence="1">Uncharacterized protein</fullName>
    </submittedName>
</protein>
<evidence type="ECO:0000313" key="2">
    <source>
        <dbReference type="Proteomes" id="UP001227126"/>
    </source>
</evidence>
<name>A0ABT7FJ66_9RHOB</name>
<dbReference type="EMBL" id="JASNJE010000031">
    <property type="protein sequence ID" value="MDK3075182.1"/>
    <property type="molecule type" value="Genomic_DNA"/>
</dbReference>
<organism evidence="1 2">
    <name type="scientific">Sedimentitalea xiamensis</name>
    <dbReference type="NCBI Taxonomy" id="3050037"/>
    <lineage>
        <taxon>Bacteria</taxon>
        <taxon>Pseudomonadati</taxon>
        <taxon>Pseudomonadota</taxon>
        <taxon>Alphaproteobacteria</taxon>
        <taxon>Rhodobacterales</taxon>
        <taxon>Paracoccaceae</taxon>
        <taxon>Sedimentitalea</taxon>
    </lineage>
</organism>
<sequence length="101" mass="11421">MSPRTTGRYVAVATCGPQGKRVFTGGQLIYCQDMRHFAAHAKPVLNWLRRQGKMAMILDASGDLPQFRCVFLEGNAAKYVRGADPIWDVDHTYSEMYYLGF</sequence>
<proteinExistence type="predicted"/>
<dbReference type="RefSeq" id="WP_284487112.1">
    <property type="nucleotide sequence ID" value="NZ_JASNJE010000031.1"/>
</dbReference>
<gene>
    <name evidence="1" type="ORF">QO034_19010</name>
</gene>
<accession>A0ABT7FJ66</accession>
<dbReference type="Proteomes" id="UP001227126">
    <property type="component" value="Unassembled WGS sequence"/>
</dbReference>
<comment type="caution">
    <text evidence="1">The sequence shown here is derived from an EMBL/GenBank/DDBJ whole genome shotgun (WGS) entry which is preliminary data.</text>
</comment>
<evidence type="ECO:0000313" key="1">
    <source>
        <dbReference type="EMBL" id="MDK3075182.1"/>
    </source>
</evidence>
<reference evidence="1 2" key="1">
    <citation type="submission" date="2023-05" db="EMBL/GenBank/DDBJ databases">
        <title>Sedimentitalea sp. nov. JM2-8.</title>
        <authorList>
            <person name="Huang J."/>
        </authorList>
    </citation>
    <scope>NUCLEOTIDE SEQUENCE [LARGE SCALE GENOMIC DNA]</scope>
    <source>
        <strain evidence="1 2">JM2-8</strain>
    </source>
</reference>